<feature type="transmembrane region" description="Helical" evidence="6">
    <location>
        <begin position="204"/>
        <end position="223"/>
    </location>
</feature>
<comment type="caution">
    <text evidence="8">The sequence shown here is derived from an EMBL/GenBank/DDBJ whole genome shotgun (WGS) entry which is preliminary data.</text>
</comment>
<feature type="transmembrane region" description="Helical" evidence="6">
    <location>
        <begin position="472"/>
        <end position="491"/>
    </location>
</feature>
<dbReference type="AlphaFoldDB" id="A0AAU9TID3"/>
<feature type="transmembrane region" description="Helical" evidence="6">
    <location>
        <begin position="166"/>
        <end position="192"/>
    </location>
</feature>
<dbReference type="Gene3D" id="1.20.1250.20">
    <property type="entry name" value="MFS general substrate transporter like domains"/>
    <property type="match status" value="1"/>
</dbReference>
<proteinExistence type="predicted"/>
<comment type="subcellular location">
    <subcellularLocation>
        <location evidence="1">Membrane</location>
        <topology evidence="1">Multi-pass membrane protein</topology>
    </subcellularLocation>
</comment>
<dbReference type="PANTHER" id="PTHR23511">
    <property type="entry name" value="SYNAPTIC VESICLE GLYCOPROTEIN 2"/>
    <property type="match status" value="1"/>
</dbReference>
<evidence type="ECO:0000313" key="9">
    <source>
        <dbReference type="Proteomes" id="UP001153954"/>
    </source>
</evidence>
<sequence>MKTDNKALSLHSAIIDKVKGSGMNVDLDEALEICGAGKYQVFHCALMVAILGAAMLEMIGCSFILPAAACDLDLSNSIKGIITSIPNIGVIITAPFWGRAADTFGRKPVLLFTSLVSGIICLTAAFMPGLLSFALCKLLGSLFLSCPSSLGFAYTGEMIPKRRRDLALMICNAFLMFVASLCPIIAWGVLSYDWWNSPLRLRQWRVLTVMYVAPLILAALWLTQAQESPKFLMMKGKHQDALDVLKHIYASNSGCSKDNFCVRSLKISEEDSVKSSSDGNCEVGNKIMANSVFALLRPPHVNWLALTGFLMFGLFSLLNGLFLFTPDTVNKVMTYPSDKSVTICMLMNQSGNSTSSDNCVDMISYRTFSITVVTSLINGILVMLVSLSPLTKKTSLIGMFVLVGVACLVSAITTNRIIAGVSMSALQLTALGIGPLTAYSVELFPTSLRATAVGAVLMFGRIGSVVGANVSGIFLAGACTAIFYIFSALLFRE</sequence>
<reference evidence="8" key="1">
    <citation type="submission" date="2022-03" db="EMBL/GenBank/DDBJ databases">
        <authorList>
            <person name="Tunstrom K."/>
        </authorList>
    </citation>
    <scope>NUCLEOTIDE SEQUENCE</scope>
</reference>
<name>A0AAU9TID3_EUPED</name>
<dbReference type="SUPFAM" id="SSF103473">
    <property type="entry name" value="MFS general substrate transporter"/>
    <property type="match status" value="1"/>
</dbReference>
<keyword evidence="2" id="KW-0813">Transport</keyword>
<evidence type="ECO:0000256" key="1">
    <source>
        <dbReference type="ARBA" id="ARBA00004141"/>
    </source>
</evidence>
<dbReference type="GO" id="GO:0016020">
    <property type="term" value="C:membrane"/>
    <property type="evidence" value="ECO:0007669"/>
    <property type="project" value="UniProtKB-SubCell"/>
</dbReference>
<evidence type="ECO:0000256" key="6">
    <source>
        <dbReference type="SAM" id="Phobius"/>
    </source>
</evidence>
<dbReference type="EMBL" id="CAKOGL010000004">
    <property type="protein sequence ID" value="CAH2085863.1"/>
    <property type="molecule type" value="Genomic_DNA"/>
</dbReference>
<keyword evidence="3 6" id="KW-0812">Transmembrane</keyword>
<dbReference type="PROSITE" id="PS50850">
    <property type="entry name" value="MFS"/>
    <property type="match status" value="1"/>
</dbReference>
<organism evidence="8 9">
    <name type="scientific">Euphydryas editha</name>
    <name type="common">Edith's checkerspot</name>
    <dbReference type="NCBI Taxonomy" id="104508"/>
    <lineage>
        <taxon>Eukaryota</taxon>
        <taxon>Metazoa</taxon>
        <taxon>Ecdysozoa</taxon>
        <taxon>Arthropoda</taxon>
        <taxon>Hexapoda</taxon>
        <taxon>Insecta</taxon>
        <taxon>Pterygota</taxon>
        <taxon>Neoptera</taxon>
        <taxon>Endopterygota</taxon>
        <taxon>Lepidoptera</taxon>
        <taxon>Glossata</taxon>
        <taxon>Ditrysia</taxon>
        <taxon>Papilionoidea</taxon>
        <taxon>Nymphalidae</taxon>
        <taxon>Nymphalinae</taxon>
        <taxon>Euphydryas</taxon>
    </lineage>
</organism>
<evidence type="ECO:0000313" key="8">
    <source>
        <dbReference type="EMBL" id="CAH2085863.1"/>
    </source>
</evidence>
<accession>A0AAU9TID3</accession>
<dbReference type="InterPro" id="IPR020846">
    <property type="entry name" value="MFS_dom"/>
</dbReference>
<feature type="transmembrane region" description="Helical" evidence="6">
    <location>
        <begin position="109"/>
        <end position="126"/>
    </location>
</feature>
<feature type="transmembrane region" description="Helical" evidence="6">
    <location>
        <begin position="77"/>
        <end position="97"/>
    </location>
</feature>
<evidence type="ECO:0000259" key="7">
    <source>
        <dbReference type="PROSITE" id="PS50850"/>
    </source>
</evidence>
<feature type="transmembrane region" description="Helical" evidence="6">
    <location>
        <begin position="132"/>
        <end position="154"/>
    </location>
</feature>
<dbReference type="InterPro" id="IPR011701">
    <property type="entry name" value="MFS"/>
</dbReference>
<evidence type="ECO:0000256" key="2">
    <source>
        <dbReference type="ARBA" id="ARBA00022448"/>
    </source>
</evidence>
<evidence type="ECO:0000256" key="3">
    <source>
        <dbReference type="ARBA" id="ARBA00022692"/>
    </source>
</evidence>
<dbReference type="InterPro" id="IPR036259">
    <property type="entry name" value="MFS_trans_sf"/>
</dbReference>
<feature type="domain" description="Major facilitator superfamily (MFS) profile" evidence="7">
    <location>
        <begin position="41"/>
        <end position="493"/>
    </location>
</feature>
<dbReference type="Pfam" id="PF07690">
    <property type="entry name" value="MFS_1"/>
    <property type="match status" value="1"/>
</dbReference>
<dbReference type="Proteomes" id="UP001153954">
    <property type="component" value="Unassembled WGS sequence"/>
</dbReference>
<gene>
    <name evidence="8" type="ORF">EEDITHA_LOCUS2299</name>
</gene>
<feature type="transmembrane region" description="Helical" evidence="6">
    <location>
        <begin position="41"/>
        <end position="65"/>
    </location>
</feature>
<protein>
    <recommendedName>
        <fullName evidence="7">Major facilitator superfamily (MFS) profile domain-containing protein</fullName>
    </recommendedName>
</protein>
<keyword evidence="5 6" id="KW-0472">Membrane</keyword>
<feature type="transmembrane region" description="Helical" evidence="6">
    <location>
        <begin position="303"/>
        <end position="324"/>
    </location>
</feature>
<feature type="transmembrane region" description="Helical" evidence="6">
    <location>
        <begin position="363"/>
        <end position="387"/>
    </location>
</feature>
<evidence type="ECO:0000256" key="5">
    <source>
        <dbReference type="ARBA" id="ARBA00023136"/>
    </source>
</evidence>
<dbReference type="GO" id="GO:0022857">
    <property type="term" value="F:transmembrane transporter activity"/>
    <property type="evidence" value="ECO:0007669"/>
    <property type="project" value="InterPro"/>
</dbReference>
<dbReference type="PANTHER" id="PTHR23511:SF35">
    <property type="entry name" value="MAJOR FACILITATOR SUPERFAMILY (MFS) PROFILE DOMAIN-CONTAINING PROTEIN"/>
    <property type="match status" value="1"/>
</dbReference>
<keyword evidence="9" id="KW-1185">Reference proteome</keyword>
<feature type="transmembrane region" description="Helical" evidence="6">
    <location>
        <begin position="394"/>
        <end position="412"/>
    </location>
</feature>
<keyword evidence="4 6" id="KW-1133">Transmembrane helix</keyword>
<evidence type="ECO:0000256" key="4">
    <source>
        <dbReference type="ARBA" id="ARBA00022989"/>
    </source>
</evidence>